<evidence type="ECO:0000256" key="1">
    <source>
        <dbReference type="SAM" id="MobiDB-lite"/>
    </source>
</evidence>
<evidence type="ECO:0000313" key="3">
    <source>
        <dbReference type="EMBL" id="KAJ7394249.1"/>
    </source>
</evidence>
<evidence type="ECO:0000259" key="2">
    <source>
        <dbReference type="PROSITE" id="PS51263"/>
    </source>
</evidence>
<dbReference type="Gene3D" id="3.40.20.10">
    <property type="entry name" value="Severin"/>
    <property type="match status" value="1"/>
</dbReference>
<feature type="region of interest" description="Disordered" evidence="1">
    <location>
        <begin position="122"/>
        <end position="141"/>
    </location>
</feature>
<dbReference type="SUPFAM" id="SSF55753">
    <property type="entry name" value="Actin depolymerizing proteins"/>
    <property type="match status" value="1"/>
</dbReference>
<evidence type="ECO:0000313" key="4">
    <source>
        <dbReference type="Proteomes" id="UP001163046"/>
    </source>
</evidence>
<reference evidence="3" key="1">
    <citation type="submission" date="2023-01" db="EMBL/GenBank/DDBJ databases">
        <title>Genome assembly of the deep-sea coral Lophelia pertusa.</title>
        <authorList>
            <person name="Herrera S."/>
            <person name="Cordes E."/>
        </authorList>
    </citation>
    <scope>NUCLEOTIDE SEQUENCE</scope>
    <source>
        <strain evidence="3">USNM1676648</strain>
        <tissue evidence="3">Polyp</tissue>
    </source>
</reference>
<dbReference type="OrthoDB" id="10249245at2759"/>
<dbReference type="EMBL" id="MU825396">
    <property type="protein sequence ID" value="KAJ7394249.1"/>
    <property type="molecule type" value="Genomic_DNA"/>
</dbReference>
<dbReference type="GO" id="GO:0003779">
    <property type="term" value="F:actin binding"/>
    <property type="evidence" value="ECO:0007669"/>
    <property type="project" value="InterPro"/>
</dbReference>
<organism evidence="3 4">
    <name type="scientific">Desmophyllum pertusum</name>
    <dbReference type="NCBI Taxonomy" id="174260"/>
    <lineage>
        <taxon>Eukaryota</taxon>
        <taxon>Metazoa</taxon>
        <taxon>Cnidaria</taxon>
        <taxon>Anthozoa</taxon>
        <taxon>Hexacorallia</taxon>
        <taxon>Scleractinia</taxon>
        <taxon>Caryophylliina</taxon>
        <taxon>Caryophylliidae</taxon>
        <taxon>Desmophyllum</taxon>
    </lineage>
</organism>
<keyword evidence="4" id="KW-1185">Reference proteome</keyword>
<accession>A0A9X0A7J3</accession>
<dbReference type="Proteomes" id="UP001163046">
    <property type="component" value="Unassembled WGS sequence"/>
</dbReference>
<dbReference type="Pfam" id="PF00241">
    <property type="entry name" value="Cofilin_ADF"/>
    <property type="match status" value="1"/>
</dbReference>
<gene>
    <name evidence="3" type="ORF">OS493_000051</name>
</gene>
<dbReference type="AlphaFoldDB" id="A0A9X0A7J3"/>
<dbReference type="PROSITE" id="PS51263">
    <property type="entry name" value="ADF_H"/>
    <property type="match status" value="1"/>
</dbReference>
<dbReference type="InterPro" id="IPR002108">
    <property type="entry name" value="ADF-H"/>
</dbReference>
<protein>
    <recommendedName>
        <fullName evidence="2">ADF-H domain-containing protein</fullName>
    </recommendedName>
</protein>
<name>A0A9X0A7J3_9CNID</name>
<proteinExistence type="predicted"/>
<dbReference type="InterPro" id="IPR029006">
    <property type="entry name" value="ADF-H/Gelsolin-like_dom_sf"/>
</dbReference>
<sequence length="141" mass="16227">MKLDKKYSYATMMIKDQKVVIDELGAAQATFDPAENEKLFNEMKARTASKPRFILFNFQILMPSRGKIQKIAYIFWMDDDKTIEEKFLYASTSAVVKEAFRTDPIVDFICPYFFPFDYSNPSGGSDKKKRTSVLPLKGALH</sequence>
<comment type="caution">
    <text evidence="3">The sequence shown here is derived from an EMBL/GenBank/DDBJ whole genome shotgun (WGS) entry which is preliminary data.</text>
</comment>
<feature type="domain" description="ADF-H" evidence="2">
    <location>
        <begin position="1"/>
        <end position="134"/>
    </location>
</feature>